<dbReference type="OrthoDB" id="7874892at2759"/>
<accession>B4GQF9</accession>
<dbReference type="OMA" id="PKLMEYK"/>
<dbReference type="EMBL" id="CH479187">
    <property type="protein sequence ID" value="EDW39831.1"/>
    <property type="molecule type" value="Genomic_DNA"/>
</dbReference>
<dbReference type="Proteomes" id="UP000008744">
    <property type="component" value="Unassembled WGS sequence"/>
</dbReference>
<name>B4GQF9_DROPE</name>
<evidence type="ECO:0000313" key="2">
    <source>
        <dbReference type="Proteomes" id="UP000008744"/>
    </source>
</evidence>
<reference evidence="1 2" key="1">
    <citation type="journal article" date="2007" name="Nature">
        <title>Evolution of genes and genomes on the Drosophila phylogeny.</title>
        <authorList>
            <consortium name="Drosophila 12 Genomes Consortium"/>
            <person name="Clark A.G."/>
            <person name="Eisen M.B."/>
            <person name="Smith D.R."/>
            <person name="Bergman C.M."/>
            <person name="Oliver B."/>
            <person name="Markow T.A."/>
            <person name="Kaufman T.C."/>
            <person name="Kellis M."/>
            <person name="Gelbart W."/>
            <person name="Iyer V.N."/>
            <person name="Pollard D.A."/>
            <person name="Sackton T.B."/>
            <person name="Larracuente A.M."/>
            <person name="Singh N.D."/>
            <person name="Abad J.P."/>
            <person name="Abt D.N."/>
            <person name="Adryan B."/>
            <person name="Aguade M."/>
            <person name="Akashi H."/>
            <person name="Anderson W.W."/>
            <person name="Aquadro C.F."/>
            <person name="Ardell D.H."/>
            <person name="Arguello R."/>
            <person name="Artieri C.G."/>
            <person name="Barbash D.A."/>
            <person name="Barker D."/>
            <person name="Barsanti P."/>
            <person name="Batterham P."/>
            <person name="Batzoglou S."/>
            <person name="Begun D."/>
            <person name="Bhutkar A."/>
            <person name="Blanco E."/>
            <person name="Bosak S.A."/>
            <person name="Bradley R.K."/>
            <person name="Brand A.D."/>
            <person name="Brent M.R."/>
            <person name="Brooks A.N."/>
            <person name="Brown R.H."/>
            <person name="Butlin R.K."/>
            <person name="Caggese C."/>
            <person name="Calvi B.R."/>
            <person name="Bernardo de Carvalho A."/>
            <person name="Caspi A."/>
            <person name="Castrezana S."/>
            <person name="Celniker S.E."/>
            <person name="Chang J.L."/>
            <person name="Chapple C."/>
            <person name="Chatterji S."/>
            <person name="Chinwalla A."/>
            <person name="Civetta A."/>
            <person name="Clifton S.W."/>
            <person name="Comeron J.M."/>
            <person name="Costello J.C."/>
            <person name="Coyne J.A."/>
            <person name="Daub J."/>
            <person name="David R.G."/>
            <person name="Delcher A.L."/>
            <person name="Delehaunty K."/>
            <person name="Do C.B."/>
            <person name="Ebling H."/>
            <person name="Edwards K."/>
            <person name="Eickbush T."/>
            <person name="Evans J.D."/>
            <person name="Filipski A."/>
            <person name="Findeiss S."/>
            <person name="Freyhult E."/>
            <person name="Fulton L."/>
            <person name="Fulton R."/>
            <person name="Garcia A.C."/>
            <person name="Gardiner A."/>
            <person name="Garfield D.A."/>
            <person name="Garvin B.E."/>
            <person name="Gibson G."/>
            <person name="Gilbert D."/>
            <person name="Gnerre S."/>
            <person name="Godfrey J."/>
            <person name="Good R."/>
            <person name="Gotea V."/>
            <person name="Gravely B."/>
            <person name="Greenberg A.J."/>
            <person name="Griffiths-Jones S."/>
            <person name="Gross S."/>
            <person name="Guigo R."/>
            <person name="Gustafson E.A."/>
            <person name="Haerty W."/>
            <person name="Hahn M.W."/>
            <person name="Halligan D.L."/>
            <person name="Halpern A.L."/>
            <person name="Halter G.M."/>
            <person name="Han M.V."/>
            <person name="Heger A."/>
            <person name="Hillier L."/>
            <person name="Hinrichs A.S."/>
            <person name="Holmes I."/>
            <person name="Hoskins R.A."/>
            <person name="Hubisz M.J."/>
            <person name="Hultmark D."/>
            <person name="Huntley M.A."/>
            <person name="Jaffe D.B."/>
            <person name="Jagadeeshan S."/>
            <person name="Jeck W.R."/>
            <person name="Johnson J."/>
            <person name="Jones C.D."/>
            <person name="Jordan W.C."/>
            <person name="Karpen G.H."/>
            <person name="Kataoka E."/>
            <person name="Keightley P.D."/>
            <person name="Kheradpour P."/>
            <person name="Kirkness E.F."/>
            <person name="Koerich L.B."/>
            <person name="Kristiansen K."/>
            <person name="Kudrna D."/>
            <person name="Kulathinal R.J."/>
            <person name="Kumar S."/>
            <person name="Kwok R."/>
            <person name="Lander E."/>
            <person name="Langley C.H."/>
            <person name="Lapoint R."/>
            <person name="Lazzaro B.P."/>
            <person name="Lee S.J."/>
            <person name="Levesque L."/>
            <person name="Li R."/>
            <person name="Lin C.F."/>
            <person name="Lin M.F."/>
            <person name="Lindblad-Toh K."/>
            <person name="Llopart A."/>
            <person name="Long M."/>
            <person name="Low L."/>
            <person name="Lozovsky E."/>
            <person name="Lu J."/>
            <person name="Luo M."/>
            <person name="Machado C.A."/>
            <person name="Makalowski W."/>
            <person name="Marzo M."/>
            <person name="Matsuda M."/>
            <person name="Matzkin L."/>
            <person name="McAllister B."/>
            <person name="McBride C.S."/>
            <person name="McKernan B."/>
            <person name="McKernan K."/>
            <person name="Mendez-Lago M."/>
            <person name="Minx P."/>
            <person name="Mollenhauer M.U."/>
            <person name="Montooth K."/>
            <person name="Mount S.M."/>
            <person name="Mu X."/>
            <person name="Myers E."/>
            <person name="Negre B."/>
            <person name="Newfeld S."/>
            <person name="Nielsen R."/>
            <person name="Noor M.A."/>
            <person name="O'Grady P."/>
            <person name="Pachter L."/>
            <person name="Papaceit M."/>
            <person name="Parisi M.J."/>
            <person name="Parisi M."/>
            <person name="Parts L."/>
            <person name="Pedersen J.S."/>
            <person name="Pesole G."/>
            <person name="Phillippy A.M."/>
            <person name="Ponting C.P."/>
            <person name="Pop M."/>
            <person name="Porcelli D."/>
            <person name="Powell J.R."/>
            <person name="Prohaska S."/>
            <person name="Pruitt K."/>
            <person name="Puig M."/>
            <person name="Quesneville H."/>
            <person name="Ram K.R."/>
            <person name="Rand D."/>
            <person name="Rasmussen M.D."/>
            <person name="Reed L.K."/>
            <person name="Reenan R."/>
            <person name="Reily A."/>
            <person name="Remington K.A."/>
            <person name="Rieger T.T."/>
            <person name="Ritchie M.G."/>
            <person name="Robin C."/>
            <person name="Rogers Y.H."/>
            <person name="Rohde C."/>
            <person name="Rozas J."/>
            <person name="Rubenfield M.J."/>
            <person name="Ruiz A."/>
            <person name="Russo S."/>
            <person name="Salzberg S.L."/>
            <person name="Sanchez-Gracia A."/>
            <person name="Saranga D.J."/>
            <person name="Sato H."/>
            <person name="Schaeffer S.W."/>
            <person name="Schatz M.C."/>
            <person name="Schlenke T."/>
            <person name="Schwartz R."/>
            <person name="Segarra C."/>
            <person name="Singh R.S."/>
            <person name="Sirot L."/>
            <person name="Sirota M."/>
            <person name="Sisneros N.B."/>
            <person name="Smith C.D."/>
            <person name="Smith T.F."/>
            <person name="Spieth J."/>
            <person name="Stage D.E."/>
            <person name="Stark A."/>
            <person name="Stephan W."/>
            <person name="Strausberg R.L."/>
            <person name="Strempel S."/>
            <person name="Sturgill D."/>
            <person name="Sutton G."/>
            <person name="Sutton G.G."/>
            <person name="Tao W."/>
            <person name="Teichmann S."/>
            <person name="Tobari Y.N."/>
            <person name="Tomimura Y."/>
            <person name="Tsolas J.M."/>
            <person name="Valente V.L."/>
            <person name="Venter E."/>
            <person name="Venter J.C."/>
            <person name="Vicario S."/>
            <person name="Vieira F.G."/>
            <person name="Vilella A.J."/>
            <person name="Villasante A."/>
            <person name="Walenz B."/>
            <person name="Wang J."/>
            <person name="Wasserman M."/>
            <person name="Watts T."/>
            <person name="Wilson D."/>
            <person name="Wilson R.K."/>
            <person name="Wing R.A."/>
            <person name="Wolfner M.F."/>
            <person name="Wong A."/>
            <person name="Wong G.K."/>
            <person name="Wu C.I."/>
            <person name="Wu G."/>
            <person name="Yamamoto D."/>
            <person name="Yang H.P."/>
            <person name="Yang S.P."/>
            <person name="Yorke J.A."/>
            <person name="Yoshida K."/>
            <person name="Zdobnov E."/>
            <person name="Zhang P."/>
            <person name="Zhang Y."/>
            <person name="Zimin A.V."/>
            <person name="Baldwin J."/>
            <person name="Abdouelleil A."/>
            <person name="Abdulkadir J."/>
            <person name="Abebe A."/>
            <person name="Abera B."/>
            <person name="Abreu J."/>
            <person name="Acer S.C."/>
            <person name="Aftuck L."/>
            <person name="Alexander A."/>
            <person name="An P."/>
            <person name="Anderson E."/>
            <person name="Anderson S."/>
            <person name="Arachi H."/>
            <person name="Azer M."/>
            <person name="Bachantsang P."/>
            <person name="Barry A."/>
            <person name="Bayul T."/>
            <person name="Berlin A."/>
            <person name="Bessette D."/>
            <person name="Bloom T."/>
            <person name="Blye J."/>
            <person name="Boguslavskiy L."/>
            <person name="Bonnet C."/>
            <person name="Boukhgalter B."/>
            <person name="Bourzgui I."/>
            <person name="Brown A."/>
            <person name="Cahill P."/>
            <person name="Channer S."/>
            <person name="Cheshatsang Y."/>
            <person name="Chuda L."/>
            <person name="Citroen M."/>
            <person name="Collymore A."/>
            <person name="Cooke P."/>
            <person name="Costello M."/>
            <person name="D'Aco K."/>
            <person name="Daza R."/>
            <person name="De Haan G."/>
            <person name="DeGray S."/>
            <person name="DeMaso C."/>
            <person name="Dhargay N."/>
            <person name="Dooley K."/>
            <person name="Dooley E."/>
            <person name="Doricent M."/>
            <person name="Dorje P."/>
            <person name="Dorjee K."/>
            <person name="Dupes A."/>
            <person name="Elong R."/>
            <person name="Falk J."/>
            <person name="Farina A."/>
            <person name="Faro S."/>
            <person name="Ferguson D."/>
            <person name="Fisher S."/>
            <person name="Foley C.D."/>
            <person name="Franke A."/>
            <person name="Friedrich D."/>
            <person name="Gadbois L."/>
            <person name="Gearin G."/>
            <person name="Gearin C.R."/>
            <person name="Giannoukos G."/>
            <person name="Goode T."/>
            <person name="Graham J."/>
            <person name="Grandbois E."/>
            <person name="Grewal S."/>
            <person name="Gyaltsen K."/>
            <person name="Hafez N."/>
            <person name="Hagos B."/>
            <person name="Hall J."/>
            <person name="Henson C."/>
            <person name="Hollinger A."/>
            <person name="Honan T."/>
            <person name="Huard M.D."/>
            <person name="Hughes L."/>
            <person name="Hurhula B."/>
            <person name="Husby M.E."/>
            <person name="Kamat A."/>
            <person name="Kanga B."/>
            <person name="Kashin S."/>
            <person name="Khazanovich D."/>
            <person name="Kisner P."/>
            <person name="Lance K."/>
            <person name="Lara M."/>
            <person name="Lee W."/>
            <person name="Lennon N."/>
            <person name="Letendre F."/>
            <person name="LeVine R."/>
            <person name="Lipovsky A."/>
            <person name="Liu X."/>
            <person name="Liu J."/>
            <person name="Liu S."/>
            <person name="Lokyitsang T."/>
            <person name="Lokyitsang Y."/>
            <person name="Lubonja R."/>
            <person name="Lui A."/>
            <person name="MacDonald P."/>
            <person name="Magnisalis V."/>
            <person name="Maru K."/>
            <person name="Matthews C."/>
            <person name="McCusker W."/>
            <person name="McDonough S."/>
            <person name="Mehta T."/>
            <person name="Meldrim J."/>
            <person name="Meneus L."/>
            <person name="Mihai O."/>
            <person name="Mihalev A."/>
            <person name="Mihova T."/>
            <person name="Mittelman R."/>
            <person name="Mlenga V."/>
            <person name="Montmayeur A."/>
            <person name="Mulrain L."/>
            <person name="Navidi A."/>
            <person name="Naylor J."/>
            <person name="Negash T."/>
            <person name="Nguyen T."/>
            <person name="Nguyen N."/>
            <person name="Nicol R."/>
            <person name="Norbu C."/>
            <person name="Norbu N."/>
            <person name="Novod N."/>
            <person name="O'Neill B."/>
            <person name="Osman S."/>
            <person name="Markiewicz E."/>
            <person name="Oyono O.L."/>
            <person name="Patti C."/>
            <person name="Phunkhang P."/>
            <person name="Pierre F."/>
            <person name="Priest M."/>
            <person name="Raghuraman S."/>
            <person name="Rege F."/>
            <person name="Reyes R."/>
            <person name="Rise C."/>
            <person name="Rogov P."/>
            <person name="Ross K."/>
            <person name="Ryan E."/>
            <person name="Settipalli S."/>
            <person name="Shea T."/>
            <person name="Sherpa N."/>
            <person name="Shi L."/>
            <person name="Shih D."/>
            <person name="Sparrow T."/>
            <person name="Spaulding J."/>
            <person name="Stalker J."/>
            <person name="Stange-Thomann N."/>
            <person name="Stavropoulos S."/>
            <person name="Stone C."/>
            <person name="Strader C."/>
            <person name="Tesfaye S."/>
            <person name="Thomson T."/>
            <person name="Thoulutsang Y."/>
            <person name="Thoulutsang D."/>
            <person name="Topham K."/>
            <person name="Topping I."/>
            <person name="Tsamla T."/>
            <person name="Vassiliev H."/>
            <person name="Vo A."/>
            <person name="Wangchuk T."/>
            <person name="Wangdi T."/>
            <person name="Weiand M."/>
            <person name="Wilkinson J."/>
            <person name="Wilson A."/>
            <person name="Yadav S."/>
            <person name="Young G."/>
            <person name="Yu Q."/>
            <person name="Zembek L."/>
            <person name="Zhong D."/>
            <person name="Zimmer A."/>
            <person name="Zwirko Z."/>
            <person name="Jaffe D.B."/>
            <person name="Alvarez P."/>
            <person name="Brockman W."/>
            <person name="Butler J."/>
            <person name="Chin C."/>
            <person name="Gnerre S."/>
            <person name="Grabherr M."/>
            <person name="Kleber M."/>
            <person name="Mauceli E."/>
            <person name="MacCallum I."/>
        </authorList>
    </citation>
    <scope>NUCLEOTIDE SEQUENCE [LARGE SCALE GENOMIC DNA]</scope>
    <source>
        <strain evidence="2">MSH-3 / Tucson 14011-0111.49</strain>
    </source>
</reference>
<evidence type="ECO:0000313" key="1">
    <source>
        <dbReference type="EMBL" id="EDW39831.1"/>
    </source>
</evidence>
<keyword evidence="2" id="KW-1185">Reference proteome</keyword>
<sequence>MNYELMVYMEKDIEEWDKGIVAAVKRGNFWLKLSIERYNVVKTYFHSEFVDVPGSGSVSVSADNLDEYEDFSDELKRLFLPDGEPKLMEYKIQYDIIKSPKKCQNKASKKRRFRKKTNKTVIDELLEIRNALCSPQLALVSKEFKVSYPTQEEDPQELVPEEVIKESIFFYEAPLNRSRRRSWKVKYY</sequence>
<gene>
    <name evidence="1" type="primary">Dper\GL16033</name>
    <name evidence="1" type="ORF">Dper_GL16033</name>
</gene>
<organism evidence="2">
    <name type="scientific">Drosophila persimilis</name>
    <name type="common">Fruit fly</name>
    <dbReference type="NCBI Taxonomy" id="7234"/>
    <lineage>
        <taxon>Eukaryota</taxon>
        <taxon>Metazoa</taxon>
        <taxon>Ecdysozoa</taxon>
        <taxon>Arthropoda</taxon>
        <taxon>Hexapoda</taxon>
        <taxon>Insecta</taxon>
        <taxon>Pterygota</taxon>
        <taxon>Neoptera</taxon>
        <taxon>Endopterygota</taxon>
        <taxon>Diptera</taxon>
        <taxon>Brachycera</taxon>
        <taxon>Muscomorpha</taxon>
        <taxon>Ephydroidea</taxon>
        <taxon>Drosophilidae</taxon>
        <taxon>Drosophila</taxon>
        <taxon>Sophophora</taxon>
    </lineage>
</organism>
<proteinExistence type="predicted"/>
<protein>
    <submittedName>
        <fullName evidence="1">GL16033</fullName>
    </submittedName>
</protein>
<dbReference type="AlphaFoldDB" id="B4GQF9"/>
<dbReference type="HOGENOM" id="CLU_1442504_0_0_1"/>
<dbReference type="KEGG" id="dpe:6595416"/>